<gene>
    <name evidence="1" type="ORF">H8E80_02245</name>
</gene>
<dbReference type="InterPro" id="IPR023198">
    <property type="entry name" value="PGP-like_dom2"/>
</dbReference>
<comment type="caution">
    <text evidence="1">The sequence shown here is derived from an EMBL/GenBank/DDBJ whole genome shotgun (WGS) entry which is preliminary data.</text>
</comment>
<protein>
    <recommendedName>
        <fullName evidence="3">Beta-phosphoglucomutase</fullName>
    </recommendedName>
</protein>
<evidence type="ECO:0008006" key="3">
    <source>
        <dbReference type="Google" id="ProtNLM"/>
    </source>
</evidence>
<dbReference type="InterPro" id="IPR036412">
    <property type="entry name" value="HAD-like_sf"/>
</dbReference>
<reference evidence="1 2" key="1">
    <citation type="submission" date="2020-08" db="EMBL/GenBank/DDBJ databases">
        <title>Bridging the membrane lipid divide: bacteria of the FCB group superphylum have the potential to synthesize archaeal ether lipids.</title>
        <authorList>
            <person name="Villanueva L."/>
            <person name="Von Meijenfeldt F.A.B."/>
            <person name="Westbye A.B."/>
            <person name="Yadav S."/>
            <person name="Hopmans E.C."/>
            <person name="Dutilh B.E."/>
            <person name="Sinninghe Damste J.S."/>
        </authorList>
    </citation>
    <scope>NUCLEOTIDE SEQUENCE [LARGE SCALE GENOMIC DNA]</scope>
    <source>
        <strain evidence="1">NIOZ-UU82</strain>
    </source>
</reference>
<dbReference type="Gene3D" id="3.40.50.1000">
    <property type="entry name" value="HAD superfamily/HAD-like"/>
    <property type="match status" value="1"/>
</dbReference>
<dbReference type="Proteomes" id="UP000603545">
    <property type="component" value="Unassembled WGS sequence"/>
</dbReference>
<dbReference type="InterPro" id="IPR023214">
    <property type="entry name" value="HAD_sf"/>
</dbReference>
<accession>A0A8J6N6T8</accession>
<sequence length="46" mass="5094">MALTKMKGVIFDLDGVITGTARVHALAWESMFNGFLKKNAEKENIP</sequence>
<organism evidence="1 2">
    <name type="scientific">Candidatus Desulfaltia bathyphila</name>
    <dbReference type="NCBI Taxonomy" id="2841697"/>
    <lineage>
        <taxon>Bacteria</taxon>
        <taxon>Pseudomonadati</taxon>
        <taxon>Thermodesulfobacteriota</taxon>
        <taxon>Desulfobacteria</taxon>
        <taxon>Desulfobacterales</taxon>
        <taxon>Desulfobacterales incertae sedis</taxon>
        <taxon>Candidatus Desulfaltia</taxon>
    </lineage>
</organism>
<dbReference type="EMBL" id="JACNLL010000026">
    <property type="protein sequence ID" value="MBC8198857.1"/>
    <property type="molecule type" value="Genomic_DNA"/>
</dbReference>
<proteinExistence type="predicted"/>
<evidence type="ECO:0000313" key="2">
    <source>
        <dbReference type="Proteomes" id="UP000603545"/>
    </source>
</evidence>
<dbReference type="AlphaFoldDB" id="A0A8J6N6T8"/>
<dbReference type="SUPFAM" id="SSF56784">
    <property type="entry name" value="HAD-like"/>
    <property type="match status" value="1"/>
</dbReference>
<name>A0A8J6N6T8_9BACT</name>
<evidence type="ECO:0000313" key="1">
    <source>
        <dbReference type="EMBL" id="MBC8198857.1"/>
    </source>
</evidence>
<dbReference type="Gene3D" id="1.10.150.240">
    <property type="entry name" value="Putative phosphatase, domain 2"/>
    <property type="match status" value="1"/>
</dbReference>